<comment type="subcellular location">
    <subcellularLocation>
        <location evidence="1">Nucleus</location>
        <location evidence="1">Nuclear pore complex</location>
    </subcellularLocation>
</comment>
<evidence type="ECO:0000256" key="5">
    <source>
        <dbReference type="ARBA" id="ARBA00023010"/>
    </source>
</evidence>
<feature type="compositionally biased region" description="Basic and acidic residues" evidence="10">
    <location>
        <begin position="1981"/>
        <end position="1993"/>
    </location>
</feature>
<evidence type="ECO:0000259" key="11">
    <source>
        <dbReference type="Pfam" id="PF10487"/>
    </source>
</evidence>
<evidence type="ECO:0000256" key="6">
    <source>
        <dbReference type="ARBA" id="ARBA00023132"/>
    </source>
</evidence>
<dbReference type="InterPro" id="IPR044840">
    <property type="entry name" value="Nup188"/>
</dbReference>
<evidence type="ECO:0000313" key="13">
    <source>
        <dbReference type="EMBL" id="CAL1699998.1"/>
    </source>
</evidence>
<evidence type="ECO:0000256" key="8">
    <source>
        <dbReference type="ARBA" id="ARBA00038387"/>
    </source>
</evidence>
<evidence type="ECO:0000259" key="12">
    <source>
        <dbReference type="Pfam" id="PF21093"/>
    </source>
</evidence>
<keyword evidence="7" id="KW-0539">Nucleus</keyword>
<keyword evidence="6" id="KW-0906">Nuclear pore complex</keyword>
<evidence type="ECO:0000313" key="14">
    <source>
        <dbReference type="Proteomes" id="UP001497453"/>
    </source>
</evidence>
<organism evidence="13 14">
    <name type="scientific">Somion occarium</name>
    <dbReference type="NCBI Taxonomy" id="3059160"/>
    <lineage>
        <taxon>Eukaryota</taxon>
        <taxon>Fungi</taxon>
        <taxon>Dikarya</taxon>
        <taxon>Basidiomycota</taxon>
        <taxon>Agaricomycotina</taxon>
        <taxon>Agaricomycetes</taxon>
        <taxon>Polyporales</taxon>
        <taxon>Cerrenaceae</taxon>
        <taxon>Somion</taxon>
    </lineage>
</organism>
<proteinExistence type="inferred from homology"/>
<protein>
    <recommendedName>
        <fullName evidence="9">Nucleoporin NUP188</fullName>
    </recommendedName>
</protein>
<evidence type="ECO:0000256" key="1">
    <source>
        <dbReference type="ARBA" id="ARBA00004567"/>
    </source>
</evidence>
<dbReference type="Gene3D" id="1.25.10.70">
    <property type="match status" value="1"/>
</dbReference>
<accession>A0ABP1CZ37</accession>
<dbReference type="PANTHER" id="PTHR31431">
    <property type="entry name" value="NUCLEOPORIN NUP188 HOMOLOG"/>
    <property type="match status" value="1"/>
</dbReference>
<keyword evidence="14" id="KW-1185">Reference proteome</keyword>
<keyword evidence="3" id="KW-0509">mRNA transport</keyword>
<dbReference type="InterPro" id="IPR048883">
    <property type="entry name" value="Nup188_N-subdom_III"/>
</dbReference>
<keyword evidence="5" id="KW-0811">Translocation</keyword>
<evidence type="ECO:0000256" key="2">
    <source>
        <dbReference type="ARBA" id="ARBA00022448"/>
    </source>
</evidence>
<dbReference type="EMBL" id="OZ037945">
    <property type="protein sequence ID" value="CAL1699998.1"/>
    <property type="molecule type" value="Genomic_DNA"/>
</dbReference>
<evidence type="ECO:0000256" key="7">
    <source>
        <dbReference type="ARBA" id="ARBA00023242"/>
    </source>
</evidence>
<feature type="domain" description="Nucleoporin Nup188 N-terminal" evidence="11">
    <location>
        <begin position="64"/>
        <end position="386"/>
    </location>
</feature>
<dbReference type="Pfam" id="PF10487">
    <property type="entry name" value="Nup188_N"/>
    <property type="match status" value="1"/>
</dbReference>
<comment type="similarity">
    <text evidence="8">Belongs to the Nup188 family.</text>
</comment>
<name>A0ABP1CZ37_9APHY</name>
<sequence>MVYVDESTCTDTFERANVGWHTPHCLGTIMSGESSKRSTLIDITYQYLHTILANHLEGSSQAEVSEYLKHRVDQLKNLSNPFGTPSDASKKKVESGSVALRDGVIIRVEDTDKPYVFAISKEFNIDEVEALILLRSFMYNEGLPAEATSDESSSYVDEVITHITPFYYSERLYALRVLIPLLSSSDEVIKEVSAEFLPKIAPNGKEWALTLLSEYLKRTQADLPGNLDNQPRKAAQWVKENAKSQLVLLEVLFWTMWEYVPASGPIVYRILEVAYQTNMGSVQQNGNFLLDDEGIQLQQDNAAMWMLVLIEVLELERAADGISLSADQEESEVYWTSPEDLERLHQLVISHDSSQFACLYLGWAFILSKVVQATSEAKELPQAYNKFISSIVPQMDRSYAKDREPVHVLMTKTCLDPDAGLFPLLLTLLTNTPLFVASLAWKTGSAITDPNAVAFRSVLKGLIIALVELVPVELIPQFDMFVEVWVALFGGSESVSVSGICNQFWQSDWNAGSSRRAVLDVARSRFPVQPRPLLRLLRALSGAGTLNSDPSNGENGTVLPLTGERATCSANVFLYFNQLPTYTQVVPASACTGGHALYEKLPERYIASGVSTGLTYSNLRPLKLPGGSTLPAKSVGRLLNGDGGDLVVICWQHEHSGWKLLLEILTDYVNRRRLYSGSGSHHDVSFARRGDHKVTAVKLEDIGVEMDPAGDENIVVDALDLIRSVAQDNPLLAQDLLDTLEAGDVVVAHTTTETSPPDLVQLSTMILEEALSRSSPQHRTAPRTGLITSALGVLSALLTLPKYSNRVWLYIRSTASLFGSEHNAGITSTVLAAERLTGQYTMTLALLSFVQQLFSEASYTVASVLQDNPKMQQVKEEVLMRATRFIHSEIWIEHVGWKYSQLSDRFKIGRRVSTLYNSILKHSPPVLRDAPFTKLSQAVSDSLLAKATMSTVHPIVSAISSGGSVLSHLYASRRYGDARRLVYMMDSHLRLTRTILTYKPKSPYASQICLLEEVLCTRGSAGSSNPSGSRTDPIDALAAYVKHRAMGSTVPILAAQVLFALCSSLSACDGMPPTIIGHLSDPEGTVAALVRIVMHPYDDVALRRAVWNFITLAVDKEPALANLFVTGHIHATSTKGKEKTDDKGAKPKLSALSVAVDMLEQWKELWELNPLSLASLLRFLHVVWEHGHEHKTALQTIRQDASFWDSLASIVREELGPLPDYVVETFSFVEGVQRSDLHEAVSVHSLRTAIKSHALSIIGLDIRMALQAHGDKGTATKPASYIALQNVLQSEEELTDLIGEAASRTYDPSLHDELLTLLQEHFHSLSMDQLQVPAPLVEREFGDGFAFSLELIQERLQPFESVLAEQVDEAVRKLCSINLNISLAHAQTTLTQSWQYFLLQVVPFLRGVSSVRPTLLAIAESVSADLAGESRSGEMMAAIHHARLSLLLALLEVAWFSSTEKKEEITHFIALVKNVRGIILNNAQSPAKSFLGQVSIPFHRVILQIAYFCMRHSRTLWLRPKILNAEQRLIVTSTMEYTLILVIDALRISFEAARTKLDLDVDQDLELLVAVFEQSTRLDFNSSPSFWLTRCQETDLIRAGLEVFSRMDLVGFSDLGLLRARKQPLYAPHVLSFHVALASIPSAAERLASEGILTAYSENPISAAIKAGSIDVLLPELPNEHSPAHAAYCTMLSVVAGVAAALGRHGQYFDAEVSGLVQLWSEQIHHTLSWTNGDPLTLPLLEEIEQVVNLFSAIAQNSPLPNRSEAVQRALAFFTNDALLLLQQVNYALTHPNHLASLFEPITAKERADFEADSRGKTSISSPTDVVDPMKRPFLAKLVHRFFKLSGSILNALIAISGAEIVLTGEPQDWPVHQTLVVPHSKVVLGEPASIGTLLELGNCSLDVLRALVNRPAMQAITPASSINSKPLDVRDSVIVARRTLEAVLFYSVTQLALWLSRPDIDTTPNEMDGDDGMGISMFGRESRTGQDKDRRTKTQSSTLAQRLRRGMTGEMASDVQALLAKAKPIVAKTEGILGKKSVDLTAVLSRFVQERILT</sequence>
<evidence type="ECO:0000256" key="4">
    <source>
        <dbReference type="ARBA" id="ARBA00022927"/>
    </source>
</evidence>
<evidence type="ECO:0000256" key="9">
    <source>
        <dbReference type="ARBA" id="ARBA00040174"/>
    </source>
</evidence>
<keyword evidence="2" id="KW-0813">Transport</keyword>
<dbReference type="InterPro" id="IPR018864">
    <property type="entry name" value="Nucleoporin_Nup188_N"/>
</dbReference>
<feature type="region of interest" description="Disordered" evidence="10">
    <location>
        <begin position="1965"/>
        <end position="1999"/>
    </location>
</feature>
<reference evidence="14" key="1">
    <citation type="submission" date="2024-04" db="EMBL/GenBank/DDBJ databases">
        <authorList>
            <person name="Shaw F."/>
            <person name="Minotto A."/>
        </authorList>
    </citation>
    <scope>NUCLEOTIDE SEQUENCE [LARGE SCALE GENOMIC DNA]</scope>
</reference>
<keyword evidence="4" id="KW-0653">Protein transport</keyword>
<dbReference type="PANTHER" id="PTHR31431:SF1">
    <property type="entry name" value="NUCLEOPORIN NUP188"/>
    <property type="match status" value="1"/>
</dbReference>
<dbReference type="Proteomes" id="UP001497453">
    <property type="component" value="Chromosome 2"/>
</dbReference>
<evidence type="ECO:0000256" key="3">
    <source>
        <dbReference type="ARBA" id="ARBA00022816"/>
    </source>
</evidence>
<gene>
    <name evidence="13" type="ORF">GFSPODELE1_LOCUS2948</name>
</gene>
<dbReference type="Pfam" id="PF21093">
    <property type="entry name" value="Nup188_N-subdom_III"/>
    <property type="match status" value="1"/>
</dbReference>
<evidence type="ECO:0000256" key="10">
    <source>
        <dbReference type="SAM" id="MobiDB-lite"/>
    </source>
</evidence>
<feature type="domain" description="Nucleoporin Nup188 N-terminal subdomain III" evidence="12">
    <location>
        <begin position="712"/>
        <end position="1127"/>
    </location>
</feature>